<accession>A0A7W7HU69</accession>
<evidence type="ECO:0000256" key="3">
    <source>
        <dbReference type="ARBA" id="ARBA00023082"/>
    </source>
</evidence>
<dbReference type="Gene3D" id="1.10.10.10">
    <property type="entry name" value="Winged helix-like DNA-binding domain superfamily/Winged helix DNA-binding domain"/>
    <property type="match status" value="1"/>
</dbReference>
<evidence type="ECO:0000256" key="5">
    <source>
        <dbReference type="ARBA" id="ARBA00023163"/>
    </source>
</evidence>
<dbReference type="PANTHER" id="PTHR43133">
    <property type="entry name" value="RNA POLYMERASE ECF-TYPE SIGMA FACTO"/>
    <property type="match status" value="1"/>
</dbReference>
<dbReference type="GO" id="GO:0016987">
    <property type="term" value="F:sigma factor activity"/>
    <property type="evidence" value="ECO:0007669"/>
    <property type="project" value="UniProtKB-KW"/>
</dbReference>
<gene>
    <name evidence="7" type="ORF">BJ971_001459</name>
</gene>
<keyword evidence="5" id="KW-0804">Transcription</keyword>
<keyword evidence="8" id="KW-1185">Reference proteome</keyword>
<evidence type="ECO:0000313" key="7">
    <source>
        <dbReference type="EMBL" id="MBB4760903.1"/>
    </source>
</evidence>
<protein>
    <submittedName>
        <fullName evidence="7">RNA polymerase sigma-70 factor (ECF subfamily)</fullName>
    </submittedName>
</protein>
<dbReference type="InterPro" id="IPR013324">
    <property type="entry name" value="RNA_pol_sigma_r3/r4-like"/>
</dbReference>
<evidence type="ECO:0000256" key="1">
    <source>
        <dbReference type="ARBA" id="ARBA00010641"/>
    </source>
</evidence>
<dbReference type="SUPFAM" id="SSF88659">
    <property type="entry name" value="Sigma3 and sigma4 domains of RNA polymerase sigma factors"/>
    <property type="match status" value="1"/>
</dbReference>
<dbReference type="InterPro" id="IPR036388">
    <property type="entry name" value="WH-like_DNA-bd_sf"/>
</dbReference>
<dbReference type="GO" id="GO:0003677">
    <property type="term" value="F:DNA binding"/>
    <property type="evidence" value="ECO:0007669"/>
    <property type="project" value="UniProtKB-KW"/>
</dbReference>
<dbReference type="InterPro" id="IPR013325">
    <property type="entry name" value="RNA_pol_sigma_r2"/>
</dbReference>
<name>A0A7W7HU69_9ACTN</name>
<dbReference type="GO" id="GO:0006352">
    <property type="term" value="P:DNA-templated transcription initiation"/>
    <property type="evidence" value="ECO:0007669"/>
    <property type="project" value="InterPro"/>
</dbReference>
<proteinExistence type="inferred from homology"/>
<dbReference type="EMBL" id="JACHNH010000001">
    <property type="protein sequence ID" value="MBB4760903.1"/>
    <property type="molecule type" value="Genomic_DNA"/>
</dbReference>
<dbReference type="PANTHER" id="PTHR43133:SF52">
    <property type="entry name" value="ECF RNA POLYMERASE SIGMA FACTOR SIGL"/>
    <property type="match status" value="1"/>
</dbReference>
<keyword evidence="4" id="KW-0238">DNA-binding</keyword>
<feature type="region of interest" description="Disordered" evidence="6">
    <location>
        <begin position="1"/>
        <end position="30"/>
    </location>
</feature>
<organism evidence="7 8">
    <name type="scientific">Actinoplanes digitatis</name>
    <dbReference type="NCBI Taxonomy" id="1868"/>
    <lineage>
        <taxon>Bacteria</taxon>
        <taxon>Bacillati</taxon>
        <taxon>Actinomycetota</taxon>
        <taxon>Actinomycetes</taxon>
        <taxon>Micromonosporales</taxon>
        <taxon>Micromonosporaceae</taxon>
        <taxon>Actinoplanes</taxon>
    </lineage>
</organism>
<dbReference type="RefSeq" id="WP_184990988.1">
    <property type="nucleotide sequence ID" value="NZ_BOMK01000035.1"/>
</dbReference>
<keyword evidence="3" id="KW-0731">Sigma factor</keyword>
<comment type="caution">
    <text evidence="7">The sequence shown here is derived from an EMBL/GenBank/DDBJ whole genome shotgun (WGS) entry which is preliminary data.</text>
</comment>
<evidence type="ECO:0000256" key="6">
    <source>
        <dbReference type="SAM" id="MobiDB-lite"/>
    </source>
</evidence>
<dbReference type="Gene3D" id="1.10.1740.10">
    <property type="match status" value="1"/>
</dbReference>
<feature type="compositionally biased region" description="Basic and acidic residues" evidence="6">
    <location>
        <begin position="1"/>
        <end position="10"/>
    </location>
</feature>
<evidence type="ECO:0000256" key="2">
    <source>
        <dbReference type="ARBA" id="ARBA00023015"/>
    </source>
</evidence>
<dbReference type="Proteomes" id="UP000578112">
    <property type="component" value="Unassembled WGS sequence"/>
</dbReference>
<dbReference type="InterPro" id="IPR039425">
    <property type="entry name" value="RNA_pol_sigma-70-like"/>
</dbReference>
<evidence type="ECO:0000256" key="4">
    <source>
        <dbReference type="ARBA" id="ARBA00023125"/>
    </source>
</evidence>
<reference evidence="7 8" key="1">
    <citation type="submission" date="2020-08" db="EMBL/GenBank/DDBJ databases">
        <title>Sequencing the genomes of 1000 actinobacteria strains.</title>
        <authorList>
            <person name="Klenk H.-P."/>
        </authorList>
    </citation>
    <scope>NUCLEOTIDE SEQUENCE [LARGE SCALE GENOMIC DNA]</scope>
    <source>
        <strain evidence="7 8">DSM 43149</strain>
    </source>
</reference>
<comment type="similarity">
    <text evidence="1">Belongs to the sigma-70 factor family. ECF subfamily.</text>
</comment>
<keyword evidence="2" id="KW-0805">Transcription regulation</keyword>
<evidence type="ECO:0000313" key="8">
    <source>
        <dbReference type="Proteomes" id="UP000578112"/>
    </source>
</evidence>
<dbReference type="SUPFAM" id="SSF88946">
    <property type="entry name" value="Sigma2 domain of RNA polymerase sigma factors"/>
    <property type="match status" value="1"/>
</dbReference>
<sequence length="202" mass="22362">MGRHAADRPGRPPLHADLFSPTPGSAAERYAQARAEAAFDTLVEPHREELAAYVRRLTGGDEVAARSVLKETFYRAAQDPARYPQRASAIRPWLVLTARKVLRDGERFAPAGHDDRPQVVVPDRGPRPATTIVAAMDDLAASHREILVELFYRGVSLEDAAAARAVGVGELKSRLYFAMRSLRVVLDQQLADGHDPDDDYRR</sequence>
<dbReference type="AlphaFoldDB" id="A0A7W7HU69"/>